<evidence type="ECO:0000256" key="1">
    <source>
        <dbReference type="ARBA" id="ARBA00000707"/>
    </source>
</evidence>
<dbReference type="GO" id="GO:0006508">
    <property type="term" value="P:proteolysis"/>
    <property type="evidence" value="ECO:0007669"/>
    <property type="project" value="UniProtKB-KW"/>
</dbReference>
<keyword evidence="3" id="KW-0645">Protease</keyword>
<dbReference type="OrthoDB" id="3182339at2759"/>
<dbReference type="PANTHER" id="PTHR13367:SF34">
    <property type="match status" value="1"/>
</dbReference>
<organism evidence="9 10">
    <name type="scientific">Scleroderma citrinum Foug A</name>
    <dbReference type="NCBI Taxonomy" id="1036808"/>
    <lineage>
        <taxon>Eukaryota</taxon>
        <taxon>Fungi</taxon>
        <taxon>Dikarya</taxon>
        <taxon>Basidiomycota</taxon>
        <taxon>Agaricomycotina</taxon>
        <taxon>Agaricomycetes</taxon>
        <taxon>Agaricomycetidae</taxon>
        <taxon>Boletales</taxon>
        <taxon>Sclerodermatineae</taxon>
        <taxon>Sclerodermataceae</taxon>
        <taxon>Scleroderma</taxon>
    </lineage>
</organism>
<evidence type="ECO:0000256" key="6">
    <source>
        <dbReference type="ARBA" id="ARBA00022807"/>
    </source>
</evidence>
<evidence type="ECO:0000256" key="4">
    <source>
        <dbReference type="ARBA" id="ARBA00022786"/>
    </source>
</evidence>
<dbReference type="HOGENOM" id="CLU_000211_2_0_1"/>
<gene>
    <name evidence="9" type="ORF">SCLCIDRAFT_25513</name>
</gene>
<evidence type="ECO:0000256" key="5">
    <source>
        <dbReference type="ARBA" id="ARBA00022801"/>
    </source>
</evidence>
<protein>
    <recommendedName>
        <fullName evidence="2">ubiquitinyl hydrolase 1</fullName>
        <ecNumber evidence="2">3.4.19.12</ecNumber>
    </recommendedName>
</protein>
<dbReference type="InterPro" id="IPR051346">
    <property type="entry name" value="OTU_Deubiquitinase"/>
</dbReference>
<dbReference type="Pfam" id="PF12359">
    <property type="entry name" value="DUF3645"/>
    <property type="match status" value="1"/>
</dbReference>
<dbReference type="STRING" id="1036808.A0A0C3DMF6"/>
<dbReference type="InParanoid" id="A0A0C3DMF6"/>
<accession>A0A0C3DMF6</accession>
<keyword evidence="10" id="KW-1185">Reference proteome</keyword>
<evidence type="ECO:0000313" key="10">
    <source>
        <dbReference type="Proteomes" id="UP000053989"/>
    </source>
</evidence>
<dbReference type="Proteomes" id="UP000053989">
    <property type="component" value="Unassembled WGS sequence"/>
</dbReference>
<evidence type="ECO:0000256" key="3">
    <source>
        <dbReference type="ARBA" id="ARBA00022670"/>
    </source>
</evidence>
<name>A0A0C3DMF6_9AGAM</name>
<reference evidence="9 10" key="1">
    <citation type="submission" date="2014-04" db="EMBL/GenBank/DDBJ databases">
        <authorList>
            <consortium name="DOE Joint Genome Institute"/>
            <person name="Kuo A."/>
            <person name="Kohler A."/>
            <person name="Nagy L.G."/>
            <person name="Floudas D."/>
            <person name="Copeland A."/>
            <person name="Barry K.W."/>
            <person name="Cichocki N."/>
            <person name="Veneault-Fourrey C."/>
            <person name="LaButti K."/>
            <person name="Lindquist E.A."/>
            <person name="Lipzen A."/>
            <person name="Lundell T."/>
            <person name="Morin E."/>
            <person name="Murat C."/>
            <person name="Sun H."/>
            <person name="Tunlid A."/>
            <person name="Henrissat B."/>
            <person name="Grigoriev I.V."/>
            <person name="Hibbett D.S."/>
            <person name="Martin F."/>
            <person name="Nordberg H.P."/>
            <person name="Cantor M.N."/>
            <person name="Hua S.X."/>
        </authorList>
    </citation>
    <scope>NUCLEOTIDE SEQUENCE [LARGE SCALE GENOMIC DNA]</scope>
    <source>
        <strain evidence="9 10">Foug A</strain>
    </source>
</reference>
<dbReference type="InterPro" id="IPR022099">
    <property type="entry name" value="DUF3638"/>
</dbReference>
<dbReference type="PANTHER" id="PTHR13367">
    <property type="entry name" value="UBIQUITIN THIOESTERASE"/>
    <property type="match status" value="1"/>
</dbReference>
<keyword evidence="6" id="KW-0788">Thiol protease</keyword>
<comment type="catalytic activity">
    <reaction evidence="1">
        <text>Thiol-dependent hydrolysis of ester, thioester, amide, peptide and isopeptide bonds formed by the C-terminal Gly of ubiquitin (a 76-residue protein attached to proteins as an intracellular targeting signal).</text>
        <dbReference type="EC" id="3.4.19.12"/>
    </reaction>
</comment>
<evidence type="ECO:0000259" key="7">
    <source>
        <dbReference type="Pfam" id="PF12340"/>
    </source>
</evidence>
<dbReference type="EC" id="3.4.19.12" evidence="2"/>
<dbReference type="GO" id="GO:0004843">
    <property type="term" value="F:cysteine-type deubiquitinase activity"/>
    <property type="evidence" value="ECO:0007669"/>
    <property type="project" value="UniProtKB-EC"/>
</dbReference>
<evidence type="ECO:0000313" key="9">
    <source>
        <dbReference type="EMBL" id="KIM61840.1"/>
    </source>
</evidence>
<dbReference type="Pfam" id="PF12340">
    <property type="entry name" value="DUF3638"/>
    <property type="match status" value="1"/>
</dbReference>
<reference evidence="10" key="2">
    <citation type="submission" date="2015-01" db="EMBL/GenBank/DDBJ databases">
        <title>Evolutionary Origins and Diversification of the Mycorrhizal Mutualists.</title>
        <authorList>
            <consortium name="DOE Joint Genome Institute"/>
            <consortium name="Mycorrhizal Genomics Consortium"/>
            <person name="Kohler A."/>
            <person name="Kuo A."/>
            <person name="Nagy L.G."/>
            <person name="Floudas D."/>
            <person name="Copeland A."/>
            <person name="Barry K.W."/>
            <person name="Cichocki N."/>
            <person name="Veneault-Fourrey C."/>
            <person name="LaButti K."/>
            <person name="Lindquist E.A."/>
            <person name="Lipzen A."/>
            <person name="Lundell T."/>
            <person name="Morin E."/>
            <person name="Murat C."/>
            <person name="Riley R."/>
            <person name="Ohm R."/>
            <person name="Sun H."/>
            <person name="Tunlid A."/>
            <person name="Henrissat B."/>
            <person name="Grigoriev I.V."/>
            <person name="Hibbett D.S."/>
            <person name="Martin F."/>
        </authorList>
    </citation>
    <scope>NUCLEOTIDE SEQUENCE [LARGE SCALE GENOMIC DNA]</scope>
    <source>
        <strain evidence="10">Foug A</strain>
    </source>
</reference>
<sequence length="1635" mass="186148">MQTVHWASLPAASQHHSLYLSCLLIKKIHSTLQVFHGCPSSATFEGFPERNDHLLRHIGLRAALLDPPEFCDAPGDNRDDIYEARHTLHNASGEAHASGTARVVYSWSTEMPRARNIRALLESWGQPEGATARSPVSLRYSRSWLFLELRLIWLSSYNACRNSQMDRHRFQLLFTLPAMVYASPDLEEVAHTLLAFATMSQFRHESPPPHAAYCLSDGYIPSSEVLYSCISSSAVRYCDSPERNYTDYNQRLRRDAKTLHAKMIAVWPSWTPPSLSFLNTSLYNINTLASKAGRVFESCCQNLDLKQHLDRVQLILDQGNTTSRIFSAYSFLPSSLTPLPHDWRVALSHLFHRRAPISLMTPEPITASTERCLAGSEKLDQLVDVFSRSGKNPFHTKYADDLRASKDHLVYDKTVISPESLPQCADQFKAYYIHYRTAYFQCLRVLADTLAPQTPSEHAIYVSGQWPRITVKGLLRCLASTSKVAIPLGWKHCLMSFAKLILEYQRSRRILLLTMNGQLEDLGKELENTGCSGWDAESHPDWLLIQLEGNFLIRRIQANVALEMISPRSGKNTALQLHMGEGKSSVIVPMAASDLADGEKLVRVVVPKALTSQMFHLLVDRLGGLTNRRIYYLPFSRSLQIDQSGAEVLHEILEQCRREHGILVVQPEHILSFKLLSVEKQLQGGEDGVSAMLLQIQRWLHLYARDILDESDEILHVRNQLVYTVDSQRPLEGFPYRWTTAQQILGFVRKHAAALHSSLPFQVEYERGKQGAFSHIRLLHPNAGTELVRLVVQDIMNSQLSDLIFTQAAHSDQDAIRWFITMPNVGPSDVQAVQDYSRDTSTWAKILHLRGLLASGILSFALTERRWRVGFGLAPSRTMLAVPYRAKDVPAPRAEFGHPDVAVLLTCLSYYYQGLDQNQLRLCFELLLHLDSPDLEYELWVRDWPTAPEYLRQVNGVNIKSLEQWNRYLFPAFSCNKATIDFYLSRVVFPKEAKEFPFKLSSSGWDLAEERTHVTTGKYFFSMIESIKHLPQGFSGTNNGRYLLPTSIMQQDPDHQRGTNAKVLAYLLQPENDEYEQTSWENGERRTAREFLKLLVVQKHEIRVVLDVGAQVLELTNHEFAATWLTLKPDAKAAIYFNDDDELSVLTREGTIQLLLESSFARRLDECVVYLDDAHTRGTDIKFPVGFRAAVTLGPKVTKDRLTQGCMRMRKLGHGHSVMFFAPLDVDRAIRAVASVANKIHASDILLWVMHETCTEIQNRSPHWAQQGTDHASRYEAWSKFCSDDIAPDELASAWRQPDAKTLEELYAPTRSRERHAISILDIHQRCLDLGILSLPNSNMDEEQEREVIHEIERERQVQRPPPAVKATHYVANNVRHFVRTGILIPHSNVFLPIFNSFHSRNAPPVEQRPWTRDVLATFDFCRVIQGNMDVSEYLRPVNWVLSSCGSEEIPILLILSPYEVNELLLDIKRSEHVHLHIYTPRVQKAMLPCDDLDLYSIPATSRISVVHPTLKDQLNLFAGQLYLRDHETYIRLCCFLCIYAKDLEGGPAGSLLLPFLAPLGKVVDLKRQDDIRRECDGFIPPAHRPPRAGTEGPFSRSPLPFLRFLFGLRRKGIPFCLTHMGKILDGRLVREDDF</sequence>
<keyword evidence="5" id="KW-0378">Hydrolase</keyword>
<proteinExistence type="predicted"/>
<feature type="domain" description="DUF3645" evidence="8">
    <location>
        <begin position="875"/>
        <end position="906"/>
    </location>
</feature>
<dbReference type="EMBL" id="KN822047">
    <property type="protein sequence ID" value="KIM61840.1"/>
    <property type="molecule type" value="Genomic_DNA"/>
</dbReference>
<evidence type="ECO:0000256" key="2">
    <source>
        <dbReference type="ARBA" id="ARBA00012759"/>
    </source>
</evidence>
<dbReference type="InterPro" id="IPR022105">
    <property type="entry name" value="DUF3645"/>
</dbReference>
<feature type="domain" description="DUF3638" evidence="7">
    <location>
        <begin position="533"/>
        <end position="755"/>
    </location>
</feature>
<keyword evidence="4" id="KW-0833">Ubl conjugation pathway</keyword>
<evidence type="ECO:0000259" key="8">
    <source>
        <dbReference type="Pfam" id="PF12359"/>
    </source>
</evidence>